<accession>A0AAE0NJP9</accession>
<comment type="caution">
    <text evidence="2">The sequence shown here is derived from an EMBL/GenBank/DDBJ whole genome shotgun (WGS) entry which is preliminary data.</text>
</comment>
<gene>
    <name evidence="2" type="ORF">B0T24DRAFT_672677</name>
</gene>
<sequence>MLYDGRLEPKDDQRMDIETADKDERQRTPGSLAHAALSQPAENEESQSHGYLHGASGEEGGDAVNYIDDECDDDNDGADQASISAVCESPRPASFEQPAQQQSNKRNCPQLLQAASGYEMCSGAMSSTTGGWSTAAAAAAVAAGVSTACESASAATPRTTLTDNHSHANAAGFWGSGPLTLANLVRNERYLQWRLANGLAPPAREAGPPASLGPYTVTESLRAKMTLDI</sequence>
<keyword evidence="3" id="KW-1185">Reference proteome</keyword>
<reference evidence="2" key="1">
    <citation type="journal article" date="2023" name="Mol. Phylogenet. Evol.">
        <title>Genome-scale phylogeny and comparative genomics of the fungal order Sordariales.</title>
        <authorList>
            <person name="Hensen N."/>
            <person name="Bonometti L."/>
            <person name="Westerberg I."/>
            <person name="Brannstrom I.O."/>
            <person name="Guillou S."/>
            <person name="Cros-Aarteil S."/>
            <person name="Calhoun S."/>
            <person name="Haridas S."/>
            <person name="Kuo A."/>
            <person name="Mondo S."/>
            <person name="Pangilinan J."/>
            <person name="Riley R."/>
            <person name="LaButti K."/>
            <person name="Andreopoulos B."/>
            <person name="Lipzen A."/>
            <person name="Chen C."/>
            <person name="Yan M."/>
            <person name="Daum C."/>
            <person name="Ng V."/>
            <person name="Clum A."/>
            <person name="Steindorff A."/>
            <person name="Ohm R.A."/>
            <person name="Martin F."/>
            <person name="Silar P."/>
            <person name="Natvig D.O."/>
            <person name="Lalanne C."/>
            <person name="Gautier V."/>
            <person name="Ament-Velasquez S.L."/>
            <person name="Kruys A."/>
            <person name="Hutchinson M.I."/>
            <person name="Powell A.J."/>
            <person name="Barry K."/>
            <person name="Miller A.N."/>
            <person name="Grigoriev I.V."/>
            <person name="Debuchy R."/>
            <person name="Gladieux P."/>
            <person name="Hiltunen Thoren M."/>
            <person name="Johannesson H."/>
        </authorList>
    </citation>
    <scope>NUCLEOTIDE SEQUENCE</scope>
    <source>
        <strain evidence="2">CBS 958.72</strain>
    </source>
</reference>
<feature type="compositionally biased region" description="Acidic residues" evidence="1">
    <location>
        <begin position="67"/>
        <end position="77"/>
    </location>
</feature>
<proteinExistence type="predicted"/>
<reference evidence="2" key="2">
    <citation type="submission" date="2023-06" db="EMBL/GenBank/DDBJ databases">
        <authorList>
            <consortium name="Lawrence Berkeley National Laboratory"/>
            <person name="Haridas S."/>
            <person name="Hensen N."/>
            <person name="Bonometti L."/>
            <person name="Westerberg I."/>
            <person name="Brannstrom I.O."/>
            <person name="Guillou S."/>
            <person name="Cros-Aarteil S."/>
            <person name="Calhoun S."/>
            <person name="Kuo A."/>
            <person name="Mondo S."/>
            <person name="Pangilinan J."/>
            <person name="Riley R."/>
            <person name="Labutti K."/>
            <person name="Andreopoulos B."/>
            <person name="Lipzen A."/>
            <person name="Chen C."/>
            <person name="Yanf M."/>
            <person name="Daum C."/>
            <person name="Ng V."/>
            <person name="Clum A."/>
            <person name="Steindorff A."/>
            <person name="Ohm R."/>
            <person name="Martin F."/>
            <person name="Silar P."/>
            <person name="Natvig D."/>
            <person name="Lalanne C."/>
            <person name="Gautier V."/>
            <person name="Ament-Velasquez S.L."/>
            <person name="Kruys A."/>
            <person name="Hutchinson M.I."/>
            <person name="Powell A.J."/>
            <person name="Barry K."/>
            <person name="Miller A.N."/>
            <person name="Grigoriev I.V."/>
            <person name="Debuchy R."/>
            <person name="Gladieux P."/>
            <person name="Thoren M.H."/>
            <person name="Johannesson H."/>
        </authorList>
    </citation>
    <scope>NUCLEOTIDE SEQUENCE</scope>
    <source>
        <strain evidence="2">CBS 958.72</strain>
    </source>
</reference>
<dbReference type="EMBL" id="JAULSN010000001">
    <property type="protein sequence ID" value="KAK3382715.1"/>
    <property type="molecule type" value="Genomic_DNA"/>
</dbReference>
<evidence type="ECO:0000313" key="3">
    <source>
        <dbReference type="Proteomes" id="UP001287356"/>
    </source>
</evidence>
<dbReference type="Proteomes" id="UP001287356">
    <property type="component" value="Unassembled WGS sequence"/>
</dbReference>
<protein>
    <submittedName>
        <fullName evidence="2">Uncharacterized protein</fullName>
    </submittedName>
</protein>
<feature type="region of interest" description="Disordered" evidence="1">
    <location>
        <begin position="1"/>
        <end position="80"/>
    </location>
</feature>
<dbReference type="AlphaFoldDB" id="A0AAE0NJP9"/>
<name>A0AAE0NJP9_9PEZI</name>
<evidence type="ECO:0000313" key="2">
    <source>
        <dbReference type="EMBL" id="KAK3382715.1"/>
    </source>
</evidence>
<organism evidence="2 3">
    <name type="scientific">Lasiosphaeria ovina</name>
    <dbReference type="NCBI Taxonomy" id="92902"/>
    <lineage>
        <taxon>Eukaryota</taxon>
        <taxon>Fungi</taxon>
        <taxon>Dikarya</taxon>
        <taxon>Ascomycota</taxon>
        <taxon>Pezizomycotina</taxon>
        <taxon>Sordariomycetes</taxon>
        <taxon>Sordariomycetidae</taxon>
        <taxon>Sordariales</taxon>
        <taxon>Lasiosphaeriaceae</taxon>
        <taxon>Lasiosphaeria</taxon>
    </lineage>
</organism>
<feature type="compositionally biased region" description="Basic and acidic residues" evidence="1">
    <location>
        <begin position="1"/>
        <end position="27"/>
    </location>
</feature>
<evidence type="ECO:0000256" key="1">
    <source>
        <dbReference type="SAM" id="MobiDB-lite"/>
    </source>
</evidence>